<reference evidence="1 2" key="1">
    <citation type="journal article" date="2016" name="Sci. Rep.">
        <title>The genome sequence of the outbreeding globe artichoke constructed de novo incorporating a phase-aware low-pass sequencing strategy of F1 progeny.</title>
        <authorList>
            <person name="Scaglione D."/>
            <person name="Reyes-Chin-Wo S."/>
            <person name="Acquadro A."/>
            <person name="Froenicke L."/>
            <person name="Portis E."/>
            <person name="Beitel C."/>
            <person name="Tirone M."/>
            <person name="Mauro R."/>
            <person name="Lo Monaco A."/>
            <person name="Mauromicale G."/>
            <person name="Faccioli P."/>
            <person name="Cattivelli L."/>
            <person name="Rieseberg L."/>
            <person name="Michelmore R."/>
            <person name="Lanteri S."/>
        </authorList>
    </citation>
    <scope>NUCLEOTIDE SEQUENCE [LARGE SCALE GENOMIC DNA]</scope>
    <source>
        <strain evidence="1">2C</strain>
    </source>
</reference>
<dbReference type="AlphaFoldDB" id="A0A103XNW7"/>
<dbReference type="Proteomes" id="UP000243975">
    <property type="component" value="Unassembled WGS sequence"/>
</dbReference>
<evidence type="ECO:0000313" key="1">
    <source>
        <dbReference type="EMBL" id="KVH94193.1"/>
    </source>
</evidence>
<sequence>MNTSFPPASIVLFQDGHGQNKEIIKNVINIYKEIKMPATIGSFSINVIILAYIKNHTFRLLEILNYSIVRSGYHYVCVVDNQSAYVASLYLKKQFAIIQSTYDGGEIALRIESLYTRLESNKQPCNHARTHQMGWQRSSTESWSRPWVSVNHALATWFWLINQTWVTVFLGIKNTEVRAYRTDPVQVRSCFSIPLFFIYAFFHLKS</sequence>
<evidence type="ECO:0000313" key="2">
    <source>
        <dbReference type="Proteomes" id="UP000243975"/>
    </source>
</evidence>
<dbReference type="EMBL" id="LEKV01004563">
    <property type="protein sequence ID" value="KVH94193.1"/>
    <property type="molecule type" value="Genomic_DNA"/>
</dbReference>
<accession>A0A103XNW7</accession>
<comment type="caution">
    <text evidence="1">The sequence shown here is derived from an EMBL/GenBank/DDBJ whole genome shotgun (WGS) entry which is preliminary data.</text>
</comment>
<keyword evidence="2" id="KW-1185">Reference proteome</keyword>
<proteinExistence type="predicted"/>
<organism evidence="1 2">
    <name type="scientific">Cynara cardunculus var. scolymus</name>
    <name type="common">Globe artichoke</name>
    <name type="synonym">Cynara scolymus</name>
    <dbReference type="NCBI Taxonomy" id="59895"/>
    <lineage>
        <taxon>Eukaryota</taxon>
        <taxon>Viridiplantae</taxon>
        <taxon>Streptophyta</taxon>
        <taxon>Embryophyta</taxon>
        <taxon>Tracheophyta</taxon>
        <taxon>Spermatophyta</taxon>
        <taxon>Magnoliopsida</taxon>
        <taxon>eudicotyledons</taxon>
        <taxon>Gunneridae</taxon>
        <taxon>Pentapetalae</taxon>
        <taxon>asterids</taxon>
        <taxon>campanulids</taxon>
        <taxon>Asterales</taxon>
        <taxon>Asteraceae</taxon>
        <taxon>Carduoideae</taxon>
        <taxon>Cardueae</taxon>
        <taxon>Carduinae</taxon>
        <taxon>Cynara</taxon>
    </lineage>
</organism>
<protein>
    <submittedName>
        <fullName evidence="1">Uncharacterized protein</fullName>
    </submittedName>
</protein>
<name>A0A103XNW7_CYNCS</name>
<dbReference type="Gramene" id="KVH94193">
    <property type="protein sequence ID" value="KVH94193"/>
    <property type="gene ID" value="Ccrd_003746"/>
</dbReference>
<gene>
    <name evidence="1" type="ORF">Ccrd_003746</name>
</gene>